<evidence type="ECO:0000313" key="2">
    <source>
        <dbReference type="Proteomes" id="UP001249291"/>
    </source>
</evidence>
<dbReference type="Proteomes" id="UP001249291">
    <property type="component" value="Unassembled WGS sequence"/>
</dbReference>
<evidence type="ECO:0008006" key="3">
    <source>
        <dbReference type="Google" id="ProtNLM"/>
    </source>
</evidence>
<dbReference type="EMBL" id="JAVIZQ010000001">
    <property type="protein sequence ID" value="MDR6143981.1"/>
    <property type="molecule type" value="Genomic_DNA"/>
</dbReference>
<reference evidence="1 2" key="1">
    <citation type="submission" date="2023-08" db="EMBL/GenBank/DDBJ databases">
        <title>Functional and genomic diversity of the sorghum phyllosphere microbiome.</title>
        <authorList>
            <person name="Shade A."/>
        </authorList>
    </citation>
    <scope>NUCLEOTIDE SEQUENCE [LARGE SCALE GENOMIC DNA]</scope>
    <source>
        <strain evidence="1 2">SORGH_AS_0445</strain>
    </source>
</reference>
<gene>
    <name evidence="1" type="ORF">QE375_003535</name>
</gene>
<organism evidence="1 2">
    <name type="scientific">Microbacterium foliorum</name>
    <dbReference type="NCBI Taxonomy" id="104336"/>
    <lineage>
        <taxon>Bacteria</taxon>
        <taxon>Bacillati</taxon>
        <taxon>Actinomycetota</taxon>
        <taxon>Actinomycetes</taxon>
        <taxon>Micrococcales</taxon>
        <taxon>Microbacteriaceae</taxon>
        <taxon>Microbacterium</taxon>
    </lineage>
</organism>
<evidence type="ECO:0000313" key="1">
    <source>
        <dbReference type="EMBL" id="MDR6143981.1"/>
    </source>
</evidence>
<sequence length="332" mass="36483">MSGGLERERAAKAVLAAAVRDRGDDLAPGLWRILDTRSAVLDDKAPAWRVIAAHVERRRGVKRALLDVRRLFVAPRVVRIQGTKTETQSAHVPVRVLMTKDGGLVGFDRADSIVTHLRRTPLPAEYRERRVALGEVYSAVEWHLDDDDRLLREARVPGRPARFWEPADRVALLRVILAISTERLSADTISGPLTGDARAALDELSGQSRWDDVSRAAQIVGDVPWVLAHGDLTPENILGEGPDKWGPIDFEDARPAPFFFDALSLAVRDDVMRAALIDGDLAEDWRDLLAAAGVDPVVLTPTIAMDVVAVIAADHHHRQHGGDFSYTLASLT</sequence>
<dbReference type="InterPro" id="IPR011009">
    <property type="entry name" value="Kinase-like_dom_sf"/>
</dbReference>
<protein>
    <recommendedName>
        <fullName evidence="3">Aminoglycoside phosphotransferase domain-containing protein</fullName>
    </recommendedName>
</protein>
<proteinExistence type="predicted"/>
<dbReference type="SUPFAM" id="SSF56112">
    <property type="entry name" value="Protein kinase-like (PK-like)"/>
    <property type="match status" value="1"/>
</dbReference>
<accession>A0ABU1HVW2</accession>
<dbReference type="RefSeq" id="WP_309693701.1">
    <property type="nucleotide sequence ID" value="NZ_JAVIZQ010000001.1"/>
</dbReference>
<comment type="caution">
    <text evidence="1">The sequence shown here is derived from an EMBL/GenBank/DDBJ whole genome shotgun (WGS) entry which is preliminary data.</text>
</comment>
<keyword evidence="2" id="KW-1185">Reference proteome</keyword>
<name>A0ABU1HVW2_9MICO</name>